<dbReference type="NCBIfam" id="NF005054">
    <property type="entry name" value="PRK06462.1-4"/>
    <property type="match status" value="1"/>
</dbReference>
<evidence type="ECO:0000313" key="7">
    <source>
        <dbReference type="EMBL" id="QLJ53055.1"/>
    </source>
</evidence>
<dbReference type="GO" id="GO:0004816">
    <property type="term" value="F:asparagine-tRNA ligase activity"/>
    <property type="evidence" value="ECO:0007669"/>
    <property type="project" value="TreeGrafter"/>
</dbReference>
<dbReference type="InterPro" id="IPR006195">
    <property type="entry name" value="aa-tRNA-synth_II"/>
</dbReference>
<organism evidence="7 8">
    <name type="scientific">Fermentimicrarchaeum limneticum</name>
    <dbReference type="NCBI Taxonomy" id="2795018"/>
    <lineage>
        <taxon>Archaea</taxon>
        <taxon>Candidatus Micrarchaeota</taxon>
        <taxon>Candidatus Fermentimicrarchaeales</taxon>
        <taxon>Candidatus Fermentimicrarchaeaceae</taxon>
        <taxon>Candidatus Fermentimicrarchaeum</taxon>
    </lineage>
</organism>
<dbReference type="Proteomes" id="UP000510821">
    <property type="component" value="Chromosome"/>
</dbReference>
<evidence type="ECO:0000259" key="6">
    <source>
        <dbReference type="PROSITE" id="PS50862"/>
    </source>
</evidence>
<evidence type="ECO:0000256" key="3">
    <source>
        <dbReference type="ARBA" id="ARBA00022840"/>
    </source>
</evidence>
<dbReference type="SUPFAM" id="SSF55681">
    <property type="entry name" value="Class II aaRS and biotin synthetases"/>
    <property type="match status" value="1"/>
</dbReference>
<evidence type="ECO:0000256" key="4">
    <source>
        <dbReference type="ARBA" id="ARBA00022917"/>
    </source>
</evidence>
<keyword evidence="5" id="KW-0030">Aminoacyl-tRNA synthetase</keyword>
<dbReference type="AlphaFoldDB" id="A0A7D6BH52"/>
<dbReference type="Pfam" id="PF00152">
    <property type="entry name" value="tRNA-synt_2"/>
    <property type="match status" value="1"/>
</dbReference>
<keyword evidence="4" id="KW-0648">Protein biosynthesis</keyword>
<keyword evidence="1 7" id="KW-0436">Ligase</keyword>
<protein>
    <submittedName>
        <fullName evidence="7">Asparagine--tRNA ligase related protein</fullName>
    </submittedName>
</protein>
<proteinExistence type="predicted"/>
<feature type="domain" description="Aminoacyl-transfer RNA synthetases class-II family profile" evidence="6">
    <location>
        <begin position="95"/>
        <end position="305"/>
    </location>
</feature>
<dbReference type="PANTHER" id="PTHR22594">
    <property type="entry name" value="ASPARTYL/LYSYL-TRNA SYNTHETASE"/>
    <property type="match status" value="1"/>
</dbReference>
<gene>
    <name evidence="7" type="ORF">Sv326_0880</name>
</gene>
<evidence type="ECO:0000256" key="2">
    <source>
        <dbReference type="ARBA" id="ARBA00022741"/>
    </source>
</evidence>
<evidence type="ECO:0000313" key="8">
    <source>
        <dbReference type="Proteomes" id="UP000510821"/>
    </source>
</evidence>
<dbReference type="PROSITE" id="PS50862">
    <property type="entry name" value="AA_TRNA_LIGASE_II"/>
    <property type="match status" value="1"/>
</dbReference>
<dbReference type="KEGG" id="flt:Sv326_0880"/>
<dbReference type="InterPro" id="IPR045864">
    <property type="entry name" value="aa-tRNA-synth_II/BPL/LPL"/>
</dbReference>
<keyword evidence="2" id="KW-0547">Nucleotide-binding</keyword>
<dbReference type="EMBL" id="CP058998">
    <property type="protein sequence ID" value="QLJ53055.1"/>
    <property type="molecule type" value="Genomic_DNA"/>
</dbReference>
<sequence>MPKPLEQLHESDIERKCCIGKVLTNSLKHLTQRFMDCDFEWLLPVVFSKSTDPLWPDPGASIEKRIELEIYGETVRTTSSMIVHKMVACSLAHPRLFILSPNIRIERRERARTGRHVYEFTQLDFEVRDATSKEIRRLVETVLSGLIGNLKRELREELTYLGRYHSLRVPKMPFREYPRRELEKKYGTGWERRLVSEIRDPVWVTDIPREFYDFEDFETGVWDNYDLFLPQYGEVLSGARREWEHDKIIRKMERDNGIKKENYALLLKLAKERRMKPSAGAGIGIERLVGWIAGVQHLGETQLFPKVPGVVYDL</sequence>
<dbReference type="InterPro" id="IPR004364">
    <property type="entry name" value="Aa-tRNA-synt_II"/>
</dbReference>
<dbReference type="PANTHER" id="PTHR22594:SF48">
    <property type="entry name" value="ASPARAGINYL-TRNA SYNTHETASE-RELATED PROTEIN (N-TRUNCATION)"/>
    <property type="match status" value="1"/>
</dbReference>
<evidence type="ECO:0000256" key="5">
    <source>
        <dbReference type="ARBA" id="ARBA00023146"/>
    </source>
</evidence>
<name>A0A7D6BH52_FERL1</name>
<dbReference type="Gene3D" id="3.30.930.10">
    <property type="entry name" value="Bira Bifunctional Protein, Domain 2"/>
    <property type="match status" value="1"/>
</dbReference>
<dbReference type="GO" id="GO:0006421">
    <property type="term" value="P:asparaginyl-tRNA aminoacylation"/>
    <property type="evidence" value="ECO:0007669"/>
    <property type="project" value="TreeGrafter"/>
</dbReference>
<dbReference type="GO" id="GO:0005524">
    <property type="term" value="F:ATP binding"/>
    <property type="evidence" value="ECO:0007669"/>
    <property type="project" value="UniProtKB-KW"/>
</dbReference>
<accession>A0A7D6BH52</accession>
<reference evidence="8" key="1">
    <citation type="submission" date="2020-07" db="EMBL/GenBank/DDBJ databases">
        <title>Metabolic diversity and evolutionary history of the archaeal phylum ###Micrarchaeota### uncovered from a freshwater lake metagenome.</title>
        <authorList>
            <person name="Kadnikov V.V."/>
            <person name="Savvichev A.S."/>
            <person name="Mardanov A.V."/>
            <person name="Beletsky A.V."/>
            <person name="Chupakov A.V."/>
            <person name="Kokryatskaya N.M."/>
            <person name="Pimenov N.V."/>
            <person name="Ravin N.V."/>
        </authorList>
    </citation>
    <scope>NUCLEOTIDE SEQUENCE [LARGE SCALE GENOMIC DNA]</scope>
</reference>
<evidence type="ECO:0000256" key="1">
    <source>
        <dbReference type="ARBA" id="ARBA00022598"/>
    </source>
</evidence>
<keyword evidence="3" id="KW-0067">ATP-binding</keyword>